<protein>
    <submittedName>
        <fullName evidence="2">Uncharacterized protein</fullName>
    </submittedName>
</protein>
<dbReference type="Proteomes" id="UP001066276">
    <property type="component" value="Chromosome 2_1"/>
</dbReference>
<reference evidence="2" key="1">
    <citation type="journal article" date="2022" name="bioRxiv">
        <title>Sequencing and chromosome-scale assembly of the giantPleurodeles waltlgenome.</title>
        <authorList>
            <person name="Brown T."/>
            <person name="Elewa A."/>
            <person name="Iarovenko S."/>
            <person name="Subramanian E."/>
            <person name="Araus A.J."/>
            <person name="Petzold A."/>
            <person name="Susuki M."/>
            <person name="Suzuki K.-i.T."/>
            <person name="Hayashi T."/>
            <person name="Toyoda A."/>
            <person name="Oliveira C."/>
            <person name="Osipova E."/>
            <person name="Leigh N.D."/>
            <person name="Simon A."/>
            <person name="Yun M.H."/>
        </authorList>
    </citation>
    <scope>NUCLEOTIDE SEQUENCE</scope>
    <source>
        <strain evidence="2">20211129_DDA</strain>
        <tissue evidence="2">Liver</tissue>
    </source>
</reference>
<accession>A0AAV7V5W3</accession>
<dbReference type="AlphaFoldDB" id="A0AAV7V5W3"/>
<keyword evidence="3" id="KW-1185">Reference proteome</keyword>
<sequence length="97" mass="10169">MSPIVCGDEGVVQQDKKPTQKQAAPGEVLEQALRSGVNWCSPKVAQESPTPLEDNSGGRAMQVRLPGSQAWLCTKELLEECTGAGVAAKHAVPSNAV</sequence>
<evidence type="ECO:0000313" key="2">
    <source>
        <dbReference type="EMBL" id="KAJ1196152.1"/>
    </source>
</evidence>
<evidence type="ECO:0000256" key="1">
    <source>
        <dbReference type="SAM" id="MobiDB-lite"/>
    </source>
</evidence>
<dbReference type="EMBL" id="JANPWB010000003">
    <property type="protein sequence ID" value="KAJ1196152.1"/>
    <property type="molecule type" value="Genomic_DNA"/>
</dbReference>
<proteinExistence type="predicted"/>
<evidence type="ECO:0000313" key="3">
    <source>
        <dbReference type="Proteomes" id="UP001066276"/>
    </source>
</evidence>
<gene>
    <name evidence="2" type="ORF">NDU88_000027</name>
</gene>
<name>A0AAV7V5W3_PLEWA</name>
<comment type="caution">
    <text evidence="2">The sequence shown here is derived from an EMBL/GenBank/DDBJ whole genome shotgun (WGS) entry which is preliminary data.</text>
</comment>
<organism evidence="2 3">
    <name type="scientific">Pleurodeles waltl</name>
    <name type="common">Iberian ribbed newt</name>
    <dbReference type="NCBI Taxonomy" id="8319"/>
    <lineage>
        <taxon>Eukaryota</taxon>
        <taxon>Metazoa</taxon>
        <taxon>Chordata</taxon>
        <taxon>Craniata</taxon>
        <taxon>Vertebrata</taxon>
        <taxon>Euteleostomi</taxon>
        <taxon>Amphibia</taxon>
        <taxon>Batrachia</taxon>
        <taxon>Caudata</taxon>
        <taxon>Salamandroidea</taxon>
        <taxon>Salamandridae</taxon>
        <taxon>Pleurodelinae</taxon>
        <taxon>Pleurodeles</taxon>
    </lineage>
</organism>
<feature type="region of interest" description="Disordered" evidence="1">
    <location>
        <begin position="1"/>
        <end position="26"/>
    </location>
</feature>